<dbReference type="GO" id="GO:0005829">
    <property type="term" value="C:cytosol"/>
    <property type="evidence" value="ECO:0007669"/>
    <property type="project" value="TreeGrafter"/>
</dbReference>
<dbReference type="GO" id="GO:0006354">
    <property type="term" value="P:DNA-templated transcription elongation"/>
    <property type="evidence" value="ECO:0007669"/>
    <property type="project" value="InterPro"/>
</dbReference>
<comment type="function">
    <text evidence="4">Participates in transcription elongation, termination and antitermination.</text>
</comment>
<dbReference type="GO" id="GO:0031564">
    <property type="term" value="P:transcription antitermination"/>
    <property type="evidence" value="ECO:0007669"/>
    <property type="project" value="UniProtKB-KW"/>
</dbReference>
<dbReference type="OrthoDB" id="9787731at2"/>
<keyword evidence="2 4" id="KW-0805">Transcription regulation</keyword>
<dbReference type="SUPFAM" id="SSF82679">
    <property type="entry name" value="N-utilization substance G protein NusG, N-terminal domain"/>
    <property type="match status" value="1"/>
</dbReference>
<dbReference type="SMART" id="SM00738">
    <property type="entry name" value="NGN"/>
    <property type="match status" value="1"/>
</dbReference>
<dbReference type="CDD" id="cd06091">
    <property type="entry name" value="KOW_NusG"/>
    <property type="match status" value="1"/>
</dbReference>
<dbReference type="SMART" id="SM00739">
    <property type="entry name" value="KOW"/>
    <property type="match status" value="1"/>
</dbReference>
<evidence type="ECO:0000313" key="7">
    <source>
        <dbReference type="EMBL" id="PTE18910.1"/>
    </source>
</evidence>
<accession>A0A2T4JLW7</accession>
<feature type="domain" description="KOW" evidence="6">
    <location>
        <begin position="120"/>
        <end position="147"/>
    </location>
</feature>
<dbReference type="GO" id="GO:0032784">
    <property type="term" value="P:regulation of DNA-templated transcription elongation"/>
    <property type="evidence" value="ECO:0007669"/>
    <property type="project" value="InterPro"/>
</dbReference>
<evidence type="ECO:0000256" key="3">
    <source>
        <dbReference type="ARBA" id="ARBA00023163"/>
    </source>
</evidence>
<dbReference type="InterPro" id="IPR043425">
    <property type="entry name" value="NusG-like"/>
</dbReference>
<evidence type="ECO:0000256" key="4">
    <source>
        <dbReference type="RuleBase" id="RU000538"/>
    </source>
</evidence>
<dbReference type="Proteomes" id="UP000241899">
    <property type="component" value="Unassembled WGS sequence"/>
</dbReference>
<keyword evidence="1 4" id="KW-0889">Transcription antitermination</keyword>
<keyword evidence="3 4" id="KW-0804">Transcription</keyword>
<dbReference type="AlphaFoldDB" id="A0A2T4JLW7"/>
<dbReference type="PRINTS" id="PR00338">
    <property type="entry name" value="NUSGTNSCPFCT"/>
</dbReference>
<gene>
    <name evidence="7" type="ORF">C5F46_01735</name>
</gene>
<dbReference type="GO" id="GO:0006353">
    <property type="term" value="P:DNA-templated transcription termination"/>
    <property type="evidence" value="ECO:0007669"/>
    <property type="project" value="UniProtKB-KW"/>
</dbReference>
<dbReference type="Pfam" id="PF02357">
    <property type="entry name" value="NusG"/>
    <property type="match status" value="1"/>
</dbReference>
<evidence type="ECO:0000259" key="5">
    <source>
        <dbReference type="SMART" id="SM00738"/>
    </source>
</evidence>
<protein>
    <recommendedName>
        <fullName evidence="4">Transcription termination/antitermination protein NusG</fullName>
    </recommendedName>
</protein>
<dbReference type="InterPro" id="IPR001062">
    <property type="entry name" value="Transcrpt_antiterm_NusG"/>
</dbReference>
<evidence type="ECO:0000313" key="8">
    <source>
        <dbReference type="Proteomes" id="UP000241899"/>
    </source>
</evidence>
<evidence type="ECO:0000256" key="2">
    <source>
        <dbReference type="ARBA" id="ARBA00023015"/>
    </source>
</evidence>
<dbReference type="CDD" id="cd09892">
    <property type="entry name" value="NGN_SP_RfaH"/>
    <property type="match status" value="1"/>
</dbReference>
<dbReference type="EMBL" id="PZKF01000003">
    <property type="protein sequence ID" value="PTE18910.1"/>
    <property type="molecule type" value="Genomic_DNA"/>
</dbReference>
<feature type="domain" description="NusG-like N-terminal" evidence="5">
    <location>
        <begin position="10"/>
        <end position="109"/>
    </location>
</feature>
<dbReference type="InterPro" id="IPR005824">
    <property type="entry name" value="KOW"/>
</dbReference>
<dbReference type="SUPFAM" id="SSF50104">
    <property type="entry name" value="Translation proteins SH3-like domain"/>
    <property type="match status" value="1"/>
</dbReference>
<dbReference type="InterPro" id="IPR008991">
    <property type="entry name" value="Translation_prot_SH3-like_sf"/>
</dbReference>
<dbReference type="InterPro" id="IPR006645">
    <property type="entry name" value="NGN-like_dom"/>
</dbReference>
<dbReference type="InterPro" id="IPR036735">
    <property type="entry name" value="NGN_dom_sf"/>
</dbReference>
<dbReference type="RefSeq" id="WP_107323648.1">
    <property type="nucleotide sequence ID" value="NZ_NHSP01000043.1"/>
</dbReference>
<name>A0A2T4JLW7_9RHOB</name>
<evidence type="ECO:0000259" key="6">
    <source>
        <dbReference type="SMART" id="SM00739"/>
    </source>
</evidence>
<proteinExistence type="inferred from homology"/>
<keyword evidence="8" id="KW-1185">Reference proteome</keyword>
<keyword evidence="4" id="KW-0806">Transcription termination</keyword>
<evidence type="ECO:0000256" key="1">
    <source>
        <dbReference type="ARBA" id="ARBA00022814"/>
    </source>
</evidence>
<dbReference type="PANTHER" id="PTHR30265:SF7">
    <property type="entry name" value="TRANSCRIPTION ANTITERMINATION PROTEIN RFAH"/>
    <property type="match status" value="1"/>
</dbReference>
<reference evidence="7 8" key="1">
    <citation type="submission" date="2018-03" db="EMBL/GenBank/DDBJ databases">
        <title>Rhodobacter veldkampii.</title>
        <authorList>
            <person name="Meyer T.E."/>
            <person name="Miller S."/>
            <person name="Lodha T."/>
            <person name="Gandham S."/>
            <person name="Chintalapati S."/>
            <person name="Chintalapati V.R."/>
        </authorList>
    </citation>
    <scope>NUCLEOTIDE SEQUENCE [LARGE SCALE GENOMIC DNA]</scope>
    <source>
        <strain evidence="7 8">DSM 11550</strain>
    </source>
</reference>
<organism evidence="7 8">
    <name type="scientific">Phaeovulum veldkampii DSM 11550</name>
    <dbReference type="NCBI Taxonomy" id="1185920"/>
    <lineage>
        <taxon>Bacteria</taxon>
        <taxon>Pseudomonadati</taxon>
        <taxon>Pseudomonadota</taxon>
        <taxon>Alphaproteobacteria</taxon>
        <taxon>Rhodobacterales</taxon>
        <taxon>Paracoccaceae</taxon>
        <taxon>Phaeovulum</taxon>
    </lineage>
</organism>
<dbReference type="Gene3D" id="3.30.70.940">
    <property type="entry name" value="NusG, N-terminal domain"/>
    <property type="match status" value="1"/>
</dbReference>
<sequence length="173" mass="19453">MSYIDPKELRQPWYLAQLRPNSLRIAERNLHRQGFDLFCPVQTETRKVGAQFRTTESPMFPGYLFIRFDPALPGWRAINSTYGVSRLVGFGGYPAPVPASLVAALRLRCDEIGRIRPPADLQPGDAIRVVAGPFADFVTTIESIAPDRRIWILLDIMGRTTRVAIPMEGVQRA</sequence>
<comment type="caution">
    <text evidence="7">The sequence shown here is derived from an EMBL/GenBank/DDBJ whole genome shotgun (WGS) entry which is preliminary data.</text>
</comment>
<dbReference type="PANTHER" id="PTHR30265">
    <property type="entry name" value="RHO-INTERACTING TRANSCRIPTION TERMINATION FACTOR NUSG"/>
    <property type="match status" value="1"/>
</dbReference>
<comment type="similarity">
    <text evidence="4">Belongs to the NusG family.</text>
</comment>